<keyword evidence="3" id="KW-1185">Reference proteome</keyword>
<keyword evidence="1" id="KW-0812">Transmembrane</keyword>
<sequence>MTTTTAPHSATPRILSILWGIFLDAGLALAVYYGLRLAGLAPYWALLGGALVAGLRLGYGLLRARRIEGFAAFMCAGFLIGTALALITGSERFLLLKDSLSTAILGLLFFGSCFVGKPFIFHASKRFRAAGGMEDAEWERKWRDLPGFRAVFRTMTLVWAVAFVVEAIVRVPIVVLLPIDQAAALSGLLMPVMLVGLLSWTLRRGRRSEQRLAAVPGDPQLT</sequence>
<accession>A0A7W9PLT8</accession>
<feature type="transmembrane region" description="Helical" evidence="1">
    <location>
        <begin position="150"/>
        <end position="177"/>
    </location>
</feature>
<keyword evidence="1" id="KW-1133">Transmembrane helix</keyword>
<feature type="transmembrane region" description="Helical" evidence="1">
    <location>
        <begin position="12"/>
        <end position="35"/>
    </location>
</feature>
<proteinExistence type="predicted"/>
<name>A0A7W9PLT8_9NOCA</name>
<dbReference type="EMBL" id="JACHIT010000002">
    <property type="protein sequence ID" value="MBB5918295.1"/>
    <property type="molecule type" value="Genomic_DNA"/>
</dbReference>
<protein>
    <submittedName>
        <fullName evidence="2">Intracellular septation protein A</fullName>
    </submittedName>
</protein>
<reference evidence="2 3" key="1">
    <citation type="submission" date="2020-08" db="EMBL/GenBank/DDBJ databases">
        <title>Sequencing the genomes of 1000 actinobacteria strains.</title>
        <authorList>
            <person name="Klenk H.-P."/>
        </authorList>
    </citation>
    <scope>NUCLEOTIDE SEQUENCE [LARGE SCALE GENOMIC DNA]</scope>
    <source>
        <strain evidence="2 3">DSM 43582</strain>
    </source>
</reference>
<feature type="transmembrane region" description="Helical" evidence="1">
    <location>
        <begin position="69"/>
        <end position="88"/>
    </location>
</feature>
<evidence type="ECO:0000256" key="1">
    <source>
        <dbReference type="SAM" id="Phobius"/>
    </source>
</evidence>
<feature type="transmembrane region" description="Helical" evidence="1">
    <location>
        <begin position="41"/>
        <end position="62"/>
    </location>
</feature>
<dbReference type="RefSeq" id="WP_040750795.1">
    <property type="nucleotide sequence ID" value="NZ_JACHIT010000002.1"/>
</dbReference>
<dbReference type="Proteomes" id="UP000540412">
    <property type="component" value="Unassembled WGS sequence"/>
</dbReference>
<evidence type="ECO:0000313" key="2">
    <source>
        <dbReference type="EMBL" id="MBB5918295.1"/>
    </source>
</evidence>
<feature type="transmembrane region" description="Helical" evidence="1">
    <location>
        <begin position="100"/>
        <end position="120"/>
    </location>
</feature>
<organism evidence="2 3">
    <name type="scientific">Nocardia transvalensis</name>
    <dbReference type="NCBI Taxonomy" id="37333"/>
    <lineage>
        <taxon>Bacteria</taxon>
        <taxon>Bacillati</taxon>
        <taxon>Actinomycetota</taxon>
        <taxon>Actinomycetes</taxon>
        <taxon>Mycobacteriales</taxon>
        <taxon>Nocardiaceae</taxon>
        <taxon>Nocardia</taxon>
    </lineage>
</organism>
<dbReference type="AlphaFoldDB" id="A0A7W9PLT8"/>
<gene>
    <name evidence="2" type="ORF">BJY24_007207</name>
</gene>
<dbReference type="NCBIfam" id="NF041646">
    <property type="entry name" value="VC0807_fam"/>
    <property type="match status" value="1"/>
</dbReference>
<feature type="transmembrane region" description="Helical" evidence="1">
    <location>
        <begin position="183"/>
        <end position="202"/>
    </location>
</feature>
<evidence type="ECO:0000313" key="3">
    <source>
        <dbReference type="Proteomes" id="UP000540412"/>
    </source>
</evidence>
<keyword evidence="1" id="KW-0472">Membrane</keyword>
<comment type="caution">
    <text evidence="2">The sequence shown here is derived from an EMBL/GenBank/DDBJ whole genome shotgun (WGS) entry which is preliminary data.</text>
</comment>